<keyword evidence="2" id="KW-1185">Reference proteome</keyword>
<evidence type="ECO:0000313" key="2">
    <source>
        <dbReference type="Proteomes" id="UP000094769"/>
    </source>
</evidence>
<accession>A0A7Z0VHD7</accession>
<name>A0A7Z0VHD7_9GAMM</name>
<dbReference type="AlphaFoldDB" id="A0A7Z0VHD7"/>
<reference evidence="1 2" key="1">
    <citation type="submission" date="2016-06" db="EMBL/GenBank/DDBJ databases">
        <title>Genome sequence of endosymbiont of Candidatus Endolucinida thiodiazotropha.</title>
        <authorList>
            <person name="Poehlein A."/>
            <person name="Koenig S."/>
            <person name="Heiden S.E."/>
            <person name="Thuermer A."/>
            <person name="Voget S."/>
            <person name="Daniel R."/>
            <person name="Markert S."/>
            <person name="Gros O."/>
            <person name="Schweder T."/>
        </authorList>
    </citation>
    <scope>NUCLEOTIDE SEQUENCE [LARGE SCALE GENOMIC DNA]</scope>
    <source>
        <strain evidence="1 2">COS</strain>
    </source>
</reference>
<sequence length="170" mass="17059">MIETQLPPLGIAHQEQFPLGVIEEAQGLAGGQDDALELPLGAELQLPPVAPMPGELGLVDPQPAVADAGGGKMLWVVAELEVNHPAVALAQAVAVTVWLEAQVVAVAPAVAQGACVLAVAVVVALEEQAQGAGQRGQVDFLLVFVAGDHMDRVTGVAAGNAGILCGGAVC</sequence>
<organism evidence="1 2">
    <name type="scientific">Candidatus Thiodiazotropha endolucinida</name>
    <dbReference type="NCBI Taxonomy" id="1655433"/>
    <lineage>
        <taxon>Bacteria</taxon>
        <taxon>Pseudomonadati</taxon>
        <taxon>Pseudomonadota</taxon>
        <taxon>Gammaproteobacteria</taxon>
        <taxon>Chromatiales</taxon>
        <taxon>Sedimenticolaceae</taxon>
        <taxon>Candidatus Thiodiazotropha</taxon>
    </lineage>
</organism>
<evidence type="ECO:0000313" key="1">
    <source>
        <dbReference type="EMBL" id="ODJ85598.1"/>
    </source>
</evidence>
<comment type="caution">
    <text evidence="1">The sequence shown here is derived from an EMBL/GenBank/DDBJ whole genome shotgun (WGS) entry which is preliminary data.</text>
</comment>
<gene>
    <name evidence="1" type="ORF">CODIS_41880</name>
</gene>
<dbReference type="EMBL" id="MARB01000049">
    <property type="protein sequence ID" value="ODJ85598.1"/>
    <property type="molecule type" value="Genomic_DNA"/>
</dbReference>
<proteinExistence type="predicted"/>
<dbReference type="Proteomes" id="UP000094769">
    <property type="component" value="Unassembled WGS sequence"/>
</dbReference>
<protein>
    <submittedName>
        <fullName evidence="1">Uncharacterized protein</fullName>
    </submittedName>
</protein>